<sequence>VYGLATDGSSDKDDKFLPVLVRHVGQASGLIETSLLDMPNINSGSTAQQMYDVCNEVMESFSLDWHNCITYSSDNTNSMVGAHNSLLKKIKDSQGDQKVFDVGCPCHLAHLCAGKGAKELSVNIEDFVIDIYYHFRRSVKQDVLSIDLDNPDFAKGDNQISIGAMTKQYARDNDIIGTSQYKKFLKECKKFYMTCAKYLQKSMPVLHDEVIKSLTFLRLPERHQASTDDLEVIIDRFPNVINSDDLNDLEAEFLDYQAAPNTELPAYFDEDDKPIRIDQVWHKISLLNDAFSGLPRFNHLAKLAKVLLLIPHSNAYCESVFSTIRKICTTGRHNLGKDAAKGHASTSVYKDTTSIRNNLLGILITKINIFGRRKIQCYEWEPPKQVISHAKSVTYTNLKARRDAANDQIE</sequence>
<proteinExistence type="predicted"/>
<feature type="domain" description="HAT C-terminal dimerisation" evidence="1">
    <location>
        <begin position="296"/>
        <end position="337"/>
    </location>
</feature>
<organism evidence="2 3">
    <name type="scientific">Paramuricea clavata</name>
    <name type="common">Red gorgonian</name>
    <name type="synonym">Violescent sea-whip</name>
    <dbReference type="NCBI Taxonomy" id="317549"/>
    <lineage>
        <taxon>Eukaryota</taxon>
        <taxon>Metazoa</taxon>
        <taxon>Cnidaria</taxon>
        <taxon>Anthozoa</taxon>
        <taxon>Octocorallia</taxon>
        <taxon>Malacalcyonacea</taxon>
        <taxon>Plexauridae</taxon>
        <taxon>Paramuricea</taxon>
    </lineage>
</organism>
<evidence type="ECO:0000313" key="2">
    <source>
        <dbReference type="EMBL" id="CAB4042190.1"/>
    </source>
</evidence>
<dbReference type="GO" id="GO:0046983">
    <property type="term" value="F:protein dimerization activity"/>
    <property type="evidence" value="ECO:0007669"/>
    <property type="project" value="InterPro"/>
</dbReference>
<feature type="non-terminal residue" evidence="2">
    <location>
        <position position="1"/>
    </location>
</feature>
<keyword evidence="3" id="KW-1185">Reference proteome</keyword>
<accession>A0A6S7KJA5</accession>
<evidence type="ECO:0000313" key="3">
    <source>
        <dbReference type="Proteomes" id="UP001152795"/>
    </source>
</evidence>
<dbReference type="AlphaFoldDB" id="A0A6S7KJA5"/>
<dbReference type="PANTHER" id="PTHR37162">
    <property type="entry name" value="HAT FAMILY DIMERISATION DOMAINCONTAINING PROTEIN-RELATED"/>
    <property type="match status" value="1"/>
</dbReference>
<comment type="caution">
    <text evidence="2">The sequence shown here is derived from an EMBL/GenBank/DDBJ whole genome shotgun (WGS) entry which is preliminary data.</text>
</comment>
<dbReference type="Pfam" id="PF05699">
    <property type="entry name" value="Dimer_Tnp_hAT"/>
    <property type="match status" value="1"/>
</dbReference>
<name>A0A6S7KJA5_PARCT</name>
<dbReference type="OrthoDB" id="10062780at2759"/>
<dbReference type="InterPro" id="IPR008906">
    <property type="entry name" value="HATC_C_dom"/>
</dbReference>
<dbReference type="PANTHER" id="PTHR37162:SF1">
    <property type="entry name" value="BED-TYPE DOMAIN-CONTAINING PROTEIN"/>
    <property type="match status" value="1"/>
</dbReference>
<dbReference type="InterPro" id="IPR012337">
    <property type="entry name" value="RNaseH-like_sf"/>
</dbReference>
<evidence type="ECO:0000259" key="1">
    <source>
        <dbReference type="Pfam" id="PF05699"/>
    </source>
</evidence>
<dbReference type="Proteomes" id="UP001152795">
    <property type="component" value="Unassembled WGS sequence"/>
</dbReference>
<gene>
    <name evidence="2" type="ORF">PACLA_8A076698</name>
</gene>
<dbReference type="EMBL" id="CACRXK020029638">
    <property type="protein sequence ID" value="CAB4042190.1"/>
    <property type="molecule type" value="Genomic_DNA"/>
</dbReference>
<dbReference type="SUPFAM" id="SSF53098">
    <property type="entry name" value="Ribonuclease H-like"/>
    <property type="match status" value="1"/>
</dbReference>
<protein>
    <recommendedName>
        <fullName evidence="1">HAT C-terminal dimerisation domain-containing protein</fullName>
    </recommendedName>
</protein>
<reference evidence="2" key="1">
    <citation type="submission" date="2020-04" db="EMBL/GenBank/DDBJ databases">
        <authorList>
            <person name="Alioto T."/>
            <person name="Alioto T."/>
            <person name="Gomez Garrido J."/>
        </authorList>
    </citation>
    <scope>NUCLEOTIDE SEQUENCE</scope>
    <source>
        <strain evidence="2">A484AB</strain>
    </source>
</reference>